<evidence type="ECO:0000256" key="4">
    <source>
        <dbReference type="PROSITE-ProRule" id="PRU00335"/>
    </source>
</evidence>
<keyword evidence="1" id="KW-0805">Transcription regulation</keyword>
<dbReference type="AlphaFoldDB" id="A0A7W7RML0"/>
<dbReference type="PROSITE" id="PS50977">
    <property type="entry name" value="HTH_TETR_2"/>
    <property type="match status" value="1"/>
</dbReference>
<dbReference type="InterPro" id="IPR009057">
    <property type="entry name" value="Homeodomain-like_sf"/>
</dbReference>
<feature type="domain" description="HTH tetR-type" evidence="6">
    <location>
        <begin position="23"/>
        <end position="83"/>
    </location>
</feature>
<evidence type="ECO:0000313" key="7">
    <source>
        <dbReference type="EMBL" id="MBB4934775.1"/>
    </source>
</evidence>
<evidence type="ECO:0000256" key="5">
    <source>
        <dbReference type="SAM" id="MobiDB-lite"/>
    </source>
</evidence>
<evidence type="ECO:0000256" key="3">
    <source>
        <dbReference type="ARBA" id="ARBA00023163"/>
    </source>
</evidence>
<protein>
    <submittedName>
        <fullName evidence="7">AcrR family transcriptional regulator</fullName>
    </submittedName>
</protein>
<dbReference type="Gene3D" id="1.10.357.10">
    <property type="entry name" value="Tetracycline Repressor, domain 2"/>
    <property type="match status" value="1"/>
</dbReference>
<dbReference type="Proteomes" id="UP000523007">
    <property type="component" value="Unassembled WGS sequence"/>
</dbReference>
<name>A0A7W7RML0_9ACTN</name>
<accession>A0A7W7RML0</accession>
<keyword evidence="8" id="KW-1185">Reference proteome</keyword>
<sequence length="228" mass="24876">MTGMNEHTPQKRGPGRPRKTEAGNTKGALQQAALRLFARNGYAGTSIRAIAREVELSESVLYAHFASKQAIFDAILAEHGPQRPLDAAAGVDAGLAESDPPAYLRQLVRAFLDDWDRYDARLLISLMARDGLLHGPALQQALTATRDAAGEMFDRWITTGHLRADLGTPHELALSFTGPIGLNRILHLHAEATAHERTTAREEILHHVETFINAAFLPGTHPEHPPLG</sequence>
<dbReference type="InterPro" id="IPR001647">
    <property type="entry name" value="HTH_TetR"/>
</dbReference>
<dbReference type="PRINTS" id="PR00455">
    <property type="entry name" value="HTHTETR"/>
</dbReference>
<dbReference type="InterPro" id="IPR050109">
    <property type="entry name" value="HTH-type_TetR-like_transc_reg"/>
</dbReference>
<dbReference type="RefSeq" id="WP_221446347.1">
    <property type="nucleotide sequence ID" value="NZ_JACHJT010000002.1"/>
</dbReference>
<reference evidence="7 8" key="1">
    <citation type="submission" date="2020-08" db="EMBL/GenBank/DDBJ databases">
        <title>Sequencing the genomes of 1000 actinobacteria strains.</title>
        <authorList>
            <person name="Klenk H.-P."/>
        </authorList>
    </citation>
    <scope>NUCLEOTIDE SEQUENCE [LARGE SCALE GENOMIC DNA]</scope>
    <source>
        <strain evidence="7 8">DSM 102030</strain>
    </source>
</reference>
<dbReference type="PANTHER" id="PTHR30055:SF234">
    <property type="entry name" value="HTH-TYPE TRANSCRIPTIONAL REGULATOR BETI"/>
    <property type="match status" value="1"/>
</dbReference>
<dbReference type="SUPFAM" id="SSF46689">
    <property type="entry name" value="Homeodomain-like"/>
    <property type="match status" value="1"/>
</dbReference>
<evidence type="ECO:0000256" key="2">
    <source>
        <dbReference type="ARBA" id="ARBA00023125"/>
    </source>
</evidence>
<evidence type="ECO:0000259" key="6">
    <source>
        <dbReference type="PROSITE" id="PS50977"/>
    </source>
</evidence>
<organism evidence="7 8">
    <name type="scientific">Lipingzhangella halophila</name>
    <dbReference type="NCBI Taxonomy" id="1783352"/>
    <lineage>
        <taxon>Bacteria</taxon>
        <taxon>Bacillati</taxon>
        <taxon>Actinomycetota</taxon>
        <taxon>Actinomycetes</taxon>
        <taxon>Streptosporangiales</taxon>
        <taxon>Nocardiopsidaceae</taxon>
        <taxon>Lipingzhangella</taxon>
    </lineage>
</organism>
<feature type="DNA-binding region" description="H-T-H motif" evidence="4">
    <location>
        <begin position="46"/>
        <end position="65"/>
    </location>
</feature>
<keyword evidence="2 4" id="KW-0238">DNA-binding</keyword>
<comment type="caution">
    <text evidence="7">The sequence shown here is derived from an EMBL/GenBank/DDBJ whole genome shotgun (WGS) entry which is preliminary data.</text>
</comment>
<keyword evidence="3" id="KW-0804">Transcription</keyword>
<dbReference type="PANTHER" id="PTHR30055">
    <property type="entry name" value="HTH-TYPE TRANSCRIPTIONAL REGULATOR RUTR"/>
    <property type="match status" value="1"/>
</dbReference>
<feature type="region of interest" description="Disordered" evidence="5">
    <location>
        <begin position="1"/>
        <end position="25"/>
    </location>
</feature>
<dbReference type="EMBL" id="JACHJT010000002">
    <property type="protein sequence ID" value="MBB4934775.1"/>
    <property type="molecule type" value="Genomic_DNA"/>
</dbReference>
<proteinExistence type="predicted"/>
<evidence type="ECO:0000313" key="8">
    <source>
        <dbReference type="Proteomes" id="UP000523007"/>
    </source>
</evidence>
<dbReference type="Pfam" id="PF00440">
    <property type="entry name" value="TetR_N"/>
    <property type="match status" value="1"/>
</dbReference>
<gene>
    <name evidence="7" type="ORF">F4561_005669</name>
</gene>
<evidence type="ECO:0000256" key="1">
    <source>
        <dbReference type="ARBA" id="ARBA00023015"/>
    </source>
</evidence>
<dbReference type="GO" id="GO:0003700">
    <property type="term" value="F:DNA-binding transcription factor activity"/>
    <property type="evidence" value="ECO:0007669"/>
    <property type="project" value="TreeGrafter"/>
</dbReference>
<dbReference type="GO" id="GO:0000976">
    <property type="term" value="F:transcription cis-regulatory region binding"/>
    <property type="evidence" value="ECO:0007669"/>
    <property type="project" value="TreeGrafter"/>
</dbReference>